<dbReference type="InterPro" id="IPR000358">
    <property type="entry name" value="RNR_small_fam"/>
</dbReference>
<evidence type="ECO:0000313" key="12">
    <source>
        <dbReference type="Proteomes" id="UP000008087"/>
    </source>
</evidence>
<dbReference type="EMBL" id="CP001962">
    <property type="protein sequence ID" value="ADW22287.1"/>
    <property type="molecule type" value="Genomic_DNA"/>
</dbReference>
<dbReference type="SUPFAM" id="SSF47240">
    <property type="entry name" value="Ferritin-like"/>
    <property type="match status" value="1"/>
</dbReference>
<proteinExistence type="inferred from homology"/>
<keyword evidence="8" id="KW-0464">Manganese</keyword>
<reference evidence="11 12" key="2">
    <citation type="journal article" date="2011" name="BMC Genomics">
        <title>Sequence of the hyperplastic genome of the naturally competent Thermus scotoductus SA-01.</title>
        <authorList>
            <person name="Gounder K."/>
            <person name="Brzuszkiewicz E."/>
            <person name="Liesegang H."/>
            <person name="Wollherr A."/>
            <person name="Daniel R."/>
            <person name="Gottschalk G."/>
            <person name="Reva O."/>
            <person name="Kumwenda B."/>
            <person name="Srivastava M."/>
            <person name="Bricio C."/>
            <person name="Berenguer J."/>
            <person name="van Heerden E."/>
            <person name="Litthauer D."/>
        </authorList>
    </citation>
    <scope>NUCLEOTIDE SEQUENCE [LARGE SCALE GENOMIC DNA]</scope>
    <source>
        <strain evidence="12">ATCC 700910 / SA-01</strain>
    </source>
</reference>
<evidence type="ECO:0000256" key="5">
    <source>
        <dbReference type="ARBA" id="ARBA00022723"/>
    </source>
</evidence>
<dbReference type="NCBIfam" id="NF006202">
    <property type="entry name" value="PRK08326.1-5"/>
    <property type="match status" value="1"/>
</dbReference>
<keyword evidence="6" id="KW-0560">Oxidoreductase</keyword>
<evidence type="ECO:0000256" key="9">
    <source>
        <dbReference type="ARBA" id="ARBA00031672"/>
    </source>
</evidence>
<dbReference type="InterPro" id="IPR033908">
    <property type="entry name" value="R2LOX"/>
</dbReference>
<evidence type="ECO:0000256" key="1">
    <source>
        <dbReference type="ARBA" id="ARBA00001936"/>
    </source>
</evidence>
<dbReference type="GO" id="GO:0016491">
    <property type="term" value="F:oxidoreductase activity"/>
    <property type="evidence" value="ECO:0007669"/>
    <property type="project" value="UniProtKB-KW"/>
</dbReference>
<organism evidence="11 12">
    <name type="scientific">Thermus scotoductus (strain ATCC 700910 / SA-01)</name>
    <dbReference type="NCBI Taxonomy" id="743525"/>
    <lineage>
        <taxon>Bacteria</taxon>
        <taxon>Thermotogati</taxon>
        <taxon>Deinococcota</taxon>
        <taxon>Deinococci</taxon>
        <taxon>Thermales</taxon>
        <taxon>Thermaceae</taxon>
        <taxon>Thermus</taxon>
    </lineage>
</organism>
<keyword evidence="7" id="KW-0408">Iron</keyword>
<dbReference type="Pfam" id="PF00268">
    <property type="entry name" value="Ribonuc_red_sm"/>
    <property type="match status" value="1"/>
</dbReference>
<evidence type="ECO:0000256" key="4">
    <source>
        <dbReference type="ARBA" id="ARBA00013559"/>
    </source>
</evidence>
<dbReference type="RefSeq" id="WP_015717555.1">
    <property type="nucleotide sequence ID" value="NC_014974.1"/>
</dbReference>
<dbReference type="KEGG" id="tsc:TSC_c16720"/>
<evidence type="ECO:0000256" key="10">
    <source>
        <dbReference type="ARBA" id="ARBA00032636"/>
    </source>
</evidence>
<evidence type="ECO:0000256" key="8">
    <source>
        <dbReference type="ARBA" id="ARBA00023211"/>
    </source>
</evidence>
<dbReference type="NCBIfam" id="NF006200">
    <property type="entry name" value="PRK08326.1-3"/>
    <property type="match status" value="1"/>
</dbReference>
<comment type="cofactor">
    <cofactor evidence="2">
        <name>Fe cation</name>
        <dbReference type="ChEBI" id="CHEBI:24875"/>
    </cofactor>
</comment>
<dbReference type="GO" id="GO:0046872">
    <property type="term" value="F:metal ion binding"/>
    <property type="evidence" value="ECO:0007669"/>
    <property type="project" value="UniProtKB-KW"/>
</dbReference>
<accession>E8PL63</accession>
<evidence type="ECO:0000256" key="7">
    <source>
        <dbReference type="ARBA" id="ARBA00023004"/>
    </source>
</evidence>
<dbReference type="Proteomes" id="UP000008087">
    <property type="component" value="Chromosome"/>
</dbReference>
<dbReference type="eggNOG" id="COG0208">
    <property type="taxonomic scope" value="Bacteria"/>
</dbReference>
<dbReference type="Gene3D" id="1.10.620.20">
    <property type="entry name" value="Ribonucleotide Reductase, subunit A"/>
    <property type="match status" value="1"/>
</dbReference>
<name>E8PL63_THESS</name>
<dbReference type="HOGENOM" id="CLU_072736_0_0_0"/>
<evidence type="ECO:0000313" key="11">
    <source>
        <dbReference type="EMBL" id="ADW22287.1"/>
    </source>
</evidence>
<dbReference type="AlphaFoldDB" id="E8PL63"/>
<gene>
    <name evidence="11" type="primary">nrdB2</name>
    <name evidence="11" type="ordered locus">TSC_c16720</name>
</gene>
<dbReference type="STRING" id="743525.TSC_c16720"/>
<sequence>MVRESFKTVRKGLEESFPLKLYHKAKRYFWDPQTIDLEEDQKTFQKLSPEQKEASLHLASLFVAGEEAVTLDLLPLVQVIAREGRLEEEMFLTTFLVDEAKHVEFFSLLLQATAGEANLERFHGSNYRKIFYEELPQAMGRLLNDPSPEAQVEAAVTYNMIVEGVLAETGYYAYYRSAELLNAQGFALPGTLEGIRHIQRDESRHIAYGIYLIARHVAANPELFPVVERRMSTLLPYALGVVQDIFQAYPEGFPLKLDMNEFIQYAMGQFQKRYRRLELAQKKGLKEIEAEAEAFGEEA</sequence>
<protein>
    <recommendedName>
        <fullName evidence="4">R2-like ligand binding oxidase</fullName>
    </recommendedName>
    <alternativeName>
        <fullName evidence="10">Ribonucleotide reductase R2 subunit homolog</fullName>
    </alternativeName>
    <alternativeName>
        <fullName evidence="9">Ribonucleotide reductase small subunit homolog</fullName>
    </alternativeName>
</protein>
<reference evidence="12" key="1">
    <citation type="submission" date="2010-03" db="EMBL/GenBank/DDBJ databases">
        <title>The genome sequence of Thermus scotoductus SA-01.</title>
        <authorList>
            <person name="Gounder K."/>
            <person name="Liesegang H."/>
            <person name="Brzuszkiewicz E."/>
            <person name="Wollherr A."/>
            <person name="Daniel R."/>
            <person name="Gottschalk G."/>
            <person name="van Heerden E."/>
            <person name="Litthauer D."/>
        </authorList>
    </citation>
    <scope>NUCLEOTIDE SEQUENCE [LARGE SCALE GENOMIC DNA]</scope>
    <source>
        <strain evidence="12">ATCC 700910 / SA-01</strain>
    </source>
</reference>
<comment type="cofactor">
    <cofactor evidence="1">
        <name>Mn(2+)</name>
        <dbReference type="ChEBI" id="CHEBI:29035"/>
    </cofactor>
</comment>
<dbReference type="CDD" id="cd07911">
    <property type="entry name" value="RNRR2_Rv0233_like"/>
    <property type="match status" value="1"/>
</dbReference>
<evidence type="ECO:0000256" key="6">
    <source>
        <dbReference type="ARBA" id="ARBA00023002"/>
    </source>
</evidence>
<dbReference type="InterPro" id="IPR009078">
    <property type="entry name" value="Ferritin-like_SF"/>
</dbReference>
<dbReference type="InterPro" id="IPR012348">
    <property type="entry name" value="RNR-like"/>
</dbReference>
<dbReference type="GO" id="GO:0009263">
    <property type="term" value="P:deoxyribonucleotide biosynthetic process"/>
    <property type="evidence" value="ECO:0007669"/>
    <property type="project" value="InterPro"/>
</dbReference>
<comment type="similarity">
    <text evidence="3">Belongs to the ribonucleoside diphosphate reductase small chain family. R2-like ligand binding oxidase subfamily.</text>
</comment>
<evidence type="ECO:0000256" key="3">
    <source>
        <dbReference type="ARBA" id="ARBA00007873"/>
    </source>
</evidence>
<evidence type="ECO:0000256" key="2">
    <source>
        <dbReference type="ARBA" id="ARBA00001962"/>
    </source>
</evidence>
<keyword evidence="5" id="KW-0479">Metal-binding</keyword>